<accession>A0A409Y8Q8</accession>
<feature type="region of interest" description="Disordered" evidence="3">
    <location>
        <begin position="192"/>
        <end position="224"/>
    </location>
</feature>
<proteinExistence type="predicted"/>
<dbReference type="PANTHER" id="PTHR10188">
    <property type="entry name" value="L-ASPARAGINASE"/>
    <property type="match status" value="1"/>
</dbReference>
<dbReference type="Pfam" id="PF01112">
    <property type="entry name" value="Asparaginase_2"/>
    <property type="match status" value="1"/>
</dbReference>
<dbReference type="STRING" id="181874.A0A409Y8Q8"/>
<dbReference type="InParanoid" id="A0A409Y8Q8"/>
<dbReference type="GO" id="GO:0005737">
    <property type="term" value="C:cytoplasm"/>
    <property type="evidence" value="ECO:0007669"/>
    <property type="project" value="TreeGrafter"/>
</dbReference>
<dbReference type="FunCoup" id="A0A409Y8Q8">
    <property type="interactions" value="30"/>
</dbReference>
<keyword evidence="5" id="KW-1185">Reference proteome</keyword>
<dbReference type="AlphaFoldDB" id="A0A409Y8Q8"/>
<evidence type="ECO:0000256" key="1">
    <source>
        <dbReference type="PIRSR" id="PIRSR600246-1"/>
    </source>
</evidence>
<dbReference type="GO" id="GO:0051604">
    <property type="term" value="P:protein maturation"/>
    <property type="evidence" value="ECO:0007669"/>
    <property type="project" value="TreeGrafter"/>
</dbReference>
<evidence type="ECO:0000313" key="5">
    <source>
        <dbReference type="Proteomes" id="UP000284842"/>
    </source>
</evidence>
<dbReference type="SUPFAM" id="SSF56235">
    <property type="entry name" value="N-terminal nucleophile aminohydrolases (Ntn hydrolases)"/>
    <property type="match status" value="1"/>
</dbReference>
<sequence length="378" mass="40392">MDPPPPKSDAWDRTNLPGNNFSNYERSTDSSIVAQSCSNSASALLPGGDEAQDDVNDRRRSGHSALDMVQRGIMVLEDEESLNAGYGSNLTIEGTVECDAALVSGQGTEFGSVGAVEGIKNPISLARSILEYARKPDPLGRISPLTLVSNGATRFADSLDDASVIRVRPEALISPKARRQWEKWTRRLAEAKSQSTTNKLGSAGRYSTTGAGIQDMTGRSKDEEDCSLMQDTVGAVGWHEDDGCAAGVSSGGLLLKLPGRLGEAAVFGAGCWAKQSPCGRNGVACSVSGTGEYIVRVNLARKLCEALQLSPESNKADTSSMPPTCHNPEEDSGMESGVDKDNISFTDEATEETDPHIVIERIITDDFQGKFWLPLMQM</sequence>
<evidence type="ECO:0000313" key="4">
    <source>
        <dbReference type="EMBL" id="PPQ99456.1"/>
    </source>
</evidence>
<comment type="caution">
    <text evidence="4">The sequence shown here is derived from an EMBL/GenBank/DDBJ whole genome shotgun (WGS) entry which is preliminary data.</text>
</comment>
<feature type="region of interest" description="Disordered" evidence="3">
    <location>
        <begin position="1"/>
        <end position="28"/>
    </location>
</feature>
<feature type="site" description="Cleavage; by autolysis" evidence="2">
    <location>
        <begin position="231"/>
        <end position="232"/>
    </location>
</feature>
<evidence type="ECO:0000256" key="3">
    <source>
        <dbReference type="SAM" id="MobiDB-lite"/>
    </source>
</evidence>
<name>A0A409Y8Q8_9AGAR</name>
<feature type="compositionally biased region" description="Polar residues" evidence="3">
    <location>
        <begin position="311"/>
        <end position="322"/>
    </location>
</feature>
<dbReference type="EMBL" id="NHTK01001357">
    <property type="protein sequence ID" value="PPQ99456.1"/>
    <property type="molecule type" value="Genomic_DNA"/>
</dbReference>
<evidence type="ECO:0008006" key="6">
    <source>
        <dbReference type="Google" id="ProtNLM"/>
    </source>
</evidence>
<feature type="region of interest" description="Disordered" evidence="3">
    <location>
        <begin position="41"/>
        <end position="63"/>
    </location>
</feature>
<protein>
    <recommendedName>
        <fullName evidence="6">Asparaginase</fullName>
    </recommendedName>
</protein>
<dbReference type="Proteomes" id="UP000284842">
    <property type="component" value="Unassembled WGS sequence"/>
</dbReference>
<dbReference type="InterPro" id="IPR000246">
    <property type="entry name" value="Peptidase_T2"/>
</dbReference>
<dbReference type="InterPro" id="IPR037464">
    <property type="entry name" value="Taspase1"/>
</dbReference>
<evidence type="ECO:0000256" key="2">
    <source>
        <dbReference type="PIRSR" id="PIRSR600246-3"/>
    </source>
</evidence>
<dbReference type="OrthoDB" id="77601at2759"/>
<dbReference type="Gene3D" id="3.60.20.30">
    <property type="entry name" value="(Glycosyl)asparaginase"/>
    <property type="match status" value="1"/>
</dbReference>
<dbReference type="PANTHER" id="PTHR10188:SF8">
    <property type="entry name" value="THREONINE ASPARTASE 1"/>
    <property type="match status" value="1"/>
</dbReference>
<organism evidence="4 5">
    <name type="scientific">Panaeolus cyanescens</name>
    <dbReference type="NCBI Taxonomy" id="181874"/>
    <lineage>
        <taxon>Eukaryota</taxon>
        <taxon>Fungi</taxon>
        <taxon>Dikarya</taxon>
        <taxon>Basidiomycota</taxon>
        <taxon>Agaricomycotina</taxon>
        <taxon>Agaricomycetes</taxon>
        <taxon>Agaricomycetidae</taxon>
        <taxon>Agaricales</taxon>
        <taxon>Agaricineae</taxon>
        <taxon>Galeropsidaceae</taxon>
        <taxon>Panaeolus</taxon>
    </lineage>
</organism>
<dbReference type="CDD" id="cd04514">
    <property type="entry name" value="Taspase1_like"/>
    <property type="match status" value="1"/>
</dbReference>
<dbReference type="GO" id="GO:0004298">
    <property type="term" value="F:threonine-type endopeptidase activity"/>
    <property type="evidence" value="ECO:0007669"/>
    <property type="project" value="InterPro"/>
</dbReference>
<feature type="active site" description="Nucleophile" evidence="1">
    <location>
        <position position="232"/>
    </location>
</feature>
<reference evidence="4 5" key="1">
    <citation type="journal article" date="2018" name="Evol. Lett.">
        <title>Horizontal gene cluster transfer increased hallucinogenic mushroom diversity.</title>
        <authorList>
            <person name="Reynolds H.T."/>
            <person name="Vijayakumar V."/>
            <person name="Gluck-Thaler E."/>
            <person name="Korotkin H.B."/>
            <person name="Matheny P.B."/>
            <person name="Slot J.C."/>
        </authorList>
    </citation>
    <scope>NUCLEOTIDE SEQUENCE [LARGE SCALE GENOMIC DNA]</scope>
    <source>
        <strain evidence="4 5">2629</strain>
    </source>
</reference>
<feature type="compositionally biased region" description="Polar residues" evidence="3">
    <location>
        <begin position="192"/>
        <end position="211"/>
    </location>
</feature>
<feature type="region of interest" description="Disordered" evidence="3">
    <location>
        <begin position="311"/>
        <end position="338"/>
    </location>
</feature>
<gene>
    <name evidence="4" type="ORF">CVT24_005263</name>
</gene>
<dbReference type="InterPro" id="IPR029055">
    <property type="entry name" value="Ntn_hydrolases_N"/>
</dbReference>
<feature type="compositionally biased region" description="Polar residues" evidence="3">
    <location>
        <begin position="16"/>
        <end position="28"/>
    </location>
</feature>